<dbReference type="Gramene" id="PRQ22304">
    <property type="protein sequence ID" value="PRQ22304"/>
    <property type="gene ID" value="RchiOBHm_Chr6g0248821"/>
</dbReference>
<dbReference type="AlphaFoldDB" id="A0A2P6PK48"/>
<accession>A0A2P6PK48</accession>
<evidence type="ECO:0000313" key="2">
    <source>
        <dbReference type="Proteomes" id="UP000238479"/>
    </source>
</evidence>
<dbReference type="Proteomes" id="UP000238479">
    <property type="component" value="Chromosome 6"/>
</dbReference>
<evidence type="ECO:0000313" key="1">
    <source>
        <dbReference type="EMBL" id="PRQ22304.1"/>
    </source>
</evidence>
<comment type="caution">
    <text evidence="1">The sequence shown here is derived from an EMBL/GenBank/DDBJ whole genome shotgun (WGS) entry which is preliminary data.</text>
</comment>
<protein>
    <submittedName>
        <fullName evidence="1">Uncharacterized protein</fullName>
    </submittedName>
</protein>
<keyword evidence="2" id="KW-1185">Reference proteome</keyword>
<organism evidence="1 2">
    <name type="scientific">Rosa chinensis</name>
    <name type="common">China rose</name>
    <dbReference type="NCBI Taxonomy" id="74649"/>
    <lineage>
        <taxon>Eukaryota</taxon>
        <taxon>Viridiplantae</taxon>
        <taxon>Streptophyta</taxon>
        <taxon>Embryophyta</taxon>
        <taxon>Tracheophyta</taxon>
        <taxon>Spermatophyta</taxon>
        <taxon>Magnoliopsida</taxon>
        <taxon>eudicotyledons</taxon>
        <taxon>Gunneridae</taxon>
        <taxon>Pentapetalae</taxon>
        <taxon>rosids</taxon>
        <taxon>fabids</taxon>
        <taxon>Rosales</taxon>
        <taxon>Rosaceae</taxon>
        <taxon>Rosoideae</taxon>
        <taxon>Rosoideae incertae sedis</taxon>
        <taxon>Rosa</taxon>
    </lineage>
</organism>
<name>A0A2P6PK48_ROSCH</name>
<sequence>MFITTCLEYCRLCVIKTATTFRQKLNLLLSPSLTLIFLSPSKDSRNLKPLPAPRQNQVTLRLRDHTPSALQPLNCQIRLHLHLLLRLHLRLRLRQ</sequence>
<gene>
    <name evidence="1" type="ORF">RchiOBHm_Chr6g0248821</name>
</gene>
<dbReference type="EMBL" id="PDCK01000044">
    <property type="protein sequence ID" value="PRQ22304.1"/>
    <property type="molecule type" value="Genomic_DNA"/>
</dbReference>
<proteinExistence type="predicted"/>
<reference evidence="1 2" key="1">
    <citation type="journal article" date="2018" name="Nat. Genet.">
        <title>The Rosa genome provides new insights in the design of modern roses.</title>
        <authorList>
            <person name="Bendahmane M."/>
        </authorList>
    </citation>
    <scope>NUCLEOTIDE SEQUENCE [LARGE SCALE GENOMIC DNA]</scope>
    <source>
        <strain evidence="2">cv. Old Blush</strain>
    </source>
</reference>